<dbReference type="GeneID" id="92099595"/>
<evidence type="ECO:0000313" key="2">
    <source>
        <dbReference type="EMBL" id="KAK8038356.1"/>
    </source>
</evidence>
<accession>A0ABR1SVJ3</accession>
<dbReference type="EMBL" id="JAQQWL010000016">
    <property type="protein sequence ID" value="KAK8038356.1"/>
    <property type="molecule type" value="Genomic_DNA"/>
</dbReference>
<organism evidence="2 3">
    <name type="scientific">Apiospora phragmitis</name>
    <dbReference type="NCBI Taxonomy" id="2905665"/>
    <lineage>
        <taxon>Eukaryota</taxon>
        <taxon>Fungi</taxon>
        <taxon>Dikarya</taxon>
        <taxon>Ascomycota</taxon>
        <taxon>Pezizomycotina</taxon>
        <taxon>Sordariomycetes</taxon>
        <taxon>Xylariomycetidae</taxon>
        <taxon>Amphisphaeriales</taxon>
        <taxon>Apiosporaceae</taxon>
        <taxon>Apiospora</taxon>
    </lineage>
</organism>
<protein>
    <submittedName>
        <fullName evidence="2">Uncharacterized protein</fullName>
    </submittedName>
</protein>
<gene>
    <name evidence="2" type="ORF">PG994_015123</name>
</gene>
<reference evidence="2 3" key="1">
    <citation type="submission" date="2023-01" db="EMBL/GenBank/DDBJ databases">
        <title>Analysis of 21 Apiospora genomes using comparative genomics revels a genus with tremendous synthesis potential of carbohydrate active enzymes and secondary metabolites.</title>
        <authorList>
            <person name="Sorensen T."/>
        </authorList>
    </citation>
    <scope>NUCLEOTIDE SEQUENCE [LARGE SCALE GENOMIC DNA]</scope>
    <source>
        <strain evidence="2 3">CBS 135458</strain>
    </source>
</reference>
<comment type="caution">
    <text evidence="2">The sequence shown here is derived from an EMBL/GenBank/DDBJ whole genome shotgun (WGS) entry which is preliminary data.</text>
</comment>
<dbReference type="RefSeq" id="XP_066708208.1">
    <property type="nucleotide sequence ID" value="XM_066866532.1"/>
</dbReference>
<sequence length="211" mass="23672">MESSFTDPIGCFYESLDDFEASVLEYLTQTDDGVNLIYAHDKSCERTPASTSYTTEFISTINESSFDLNRWSKELLDADCWPQASLDLDFWPEAPFDSNGWPVGTTDFDDWLLESEKRPSSSIDLPLNLHSLPFCPGNVHKDSSDITNWSLDLFGSGSARRFPVEPSCEDVAQEVVPYPPSGNDSDLGHLEQGTIDNKDPQELRKKGRTRS</sequence>
<name>A0ABR1SVJ3_9PEZI</name>
<proteinExistence type="predicted"/>
<evidence type="ECO:0000313" key="3">
    <source>
        <dbReference type="Proteomes" id="UP001480595"/>
    </source>
</evidence>
<dbReference type="Proteomes" id="UP001480595">
    <property type="component" value="Unassembled WGS sequence"/>
</dbReference>
<evidence type="ECO:0000256" key="1">
    <source>
        <dbReference type="SAM" id="MobiDB-lite"/>
    </source>
</evidence>
<keyword evidence="3" id="KW-1185">Reference proteome</keyword>
<feature type="region of interest" description="Disordered" evidence="1">
    <location>
        <begin position="173"/>
        <end position="211"/>
    </location>
</feature>